<dbReference type="AlphaFoldDB" id="G4CG06"/>
<dbReference type="Proteomes" id="UP000003019">
    <property type="component" value="Unassembled WGS sequence"/>
</dbReference>
<feature type="domain" description="PRTase-CE" evidence="1">
    <location>
        <begin position="15"/>
        <end position="218"/>
    </location>
</feature>
<accession>G4CG06</accession>
<proteinExistence type="predicted"/>
<evidence type="ECO:0000313" key="3">
    <source>
        <dbReference type="Proteomes" id="UP000003019"/>
    </source>
</evidence>
<name>G4CG06_9NEIS</name>
<comment type="caution">
    <text evidence="2">The sequence shown here is derived from an EMBL/GenBank/DDBJ whole genome shotgun (WGS) entry which is preliminary data.</text>
</comment>
<dbReference type="InterPro" id="IPR056920">
    <property type="entry name" value="PRTase-CE"/>
</dbReference>
<dbReference type="HOGENOM" id="CLU_1254825_0_0_4"/>
<dbReference type="EMBL" id="AGAY01000020">
    <property type="protein sequence ID" value="EGY53247.1"/>
    <property type="molecule type" value="Genomic_DNA"/>
</dbReference>
<gene>
    <name evidence="2" type="ORF">HMPREF9371_0545</name>
</gene>
<dbReference type="Pfam" id="PF24390">
    <property type="entry name" value="PRTase-CE"/>
    <property type="match status" value="1"/>
</dbReference>
<dbReference type="STRING" id="1032488.HMPREF9371_0545"/>
<protein>
    <recommendedName>
        <fullName evidence="1">PRTase-CE domain-containing protein</fullName>
    </recommendedName>
</protein>
<keyword evidence="3" id="KW-1185">Reference proteome</keyword>
<evidence type="ECO:0000313" key="2">
    <source>
        <dbReference type="EMBL" id="EGY53247.1"/>
    </source>
</evidence>
<reference evidence="2 3" key="1">
    <citation type="submission" date="2011-05" db="EMBL/GenBank/DDBJ databases">
        <authorList>
            <person name="Muzny D."/>
            <person name="Qin X."/>
            <person name="Deng J."/>
            <person name="Jiang H."/>
            <person name="Liu Y."/>
            <person name="Qu J."/>
            <person name="Song X.-Z."/>
            <person name="Zhang L."/>
            <person name="Thornton R."/>
            <person name="Coyle M."/>
            <person name="Francisco L."/>
            <person name="Jackson L."/>
            <person name="Javaid M."/>
            <person name="Korchina V."/>
            <person name="Kovar C."/>
            <person name="Mata R."/>
            <person name="Mathew T."/>
            <person name="Ngo R."/>
            <person name="Nguyen L."/>
            <person name="Nguyen N."/>
            <person name="Okwuonu G."/>
            <person name="Ongeri F."/>
            <person name="Pham C."/>
            <person name="Simmons D."/>
            <person name="Wilczek-Boney K."/>
            <person name="Hale W."/>
            <person name="Jakkamsetti A."/>
            <person name="Pham P."/>
            <person name="Ruth R."/>
            <person name="San Lucas F."/>
            <person name="Warren J."/>
            <person name="Zhang J."/>
            <person name="Zhao Z."/>
            <person name="Zhou C."/>
            <person name="Zhu D."/>
            <person name="Lee S."/>
            <person name="Bess C."/>
            <person name="Blankenburg K."/>
            <person name="Forbes L."/>
            <person name="Fu Q."/>
            <person name="Gubbala S."/>
            <person name="Hirani K."/>
            <person name="Jayaseelan J.C."/>
            <person name="Lara F."/>
            <person name="Munidasa M."/>
            <person name="Palculict T."/>
            <person name="Patil S."/>
            <person name="Pu L.-L."/>
            <person name="Saada N."/>
            <person name="Tang L."/>
            <person name="Weissenberger G."/>
            <person name="Zhu Y."/>
            <person name="Hemphill L."/>
            <person name="Shang Y."/>
            <person name="Youmans B."/>
            <person name="Ayvaz T."/>
            <person name="Ross M."/>
            <person name="Santibanez J."/>
            <person name="Aqrawi P."/>
            <person name="Gross S."/>
            <person name="Joshi V."/>
            <person name="Fowler G."/>
            <person name="Nazareth L."/>
            <person name="Reid J."/>
            <person name="Worley K."/>
            <person name="Petrosino J."/>
            <person name="Highlander S."/>
            <person name="Gibbs R."/>
        </authorList>
    </citation>
    <scope>NUCLEOTIDE SEQUENCE [LARGE SCALE GENOMIC DNA]</scope>
    <source>
        <strain evidence="2 3">871</strain>
    </source>
</reference>
<evidence type="ECO:0000259" key="1">
    <source>
        <dbReference type="Pfam" id="PF24390"/>
    </source>
</evidence>
<sequence>MSGKRIFQKNSSLSEWKYQLKNGGFNSILRFSPITTNNSQGESGSTVYRSLSPIIATNEYSLKNEDVEIIILIDDILGSGKQFLNEFAPNFFLKEKLNDKLVIYSPIVAYSKGIEAVNKQYPNLHILPIEIVSEKSNLFFGDPQAKFRNDQINTLQVAKNFFQSMQQNYGSEKSDYWFGYENACLPIVFEWGCPNQAPHILWMKNSPSHSNWKQLFFRRA</sequence>
<organism evidence="2 3">
    <name type="scientific">Neisseria shayeganii 871</name>
    <dbReference type="NCBI Taxonomy" id="1032488"/>
    <lineage>
        <taxon>Bacteria</taxon>
        <taxon>Pseudomonadati</taxon>
        <taxon>Pseudomonadota</taxon>
        <taxon>Betaproteobacteria</taxon>
        <taxon>Neisseriales</taxon>
        <taxon>Neisseriaceae</taxon>
        <taxon>Neisseria</taxon>
    </lineage>
</organism>